<evidence type="ECO:0000313" key="10">
    <source>
        <dbReference type="Proteomes" id="UP000585721"/>
    </source>
</evidence>
<dbReference type="GO" id="GO:0071949">
    <property type="term" value="F:FAD binding"/>
    <property type="evidence" value="ECO:0007669"/>
    <property type="project" value="InterPro"/>
</dbReference>
<dbReference type="EMBL" id="JACHGR010000007">
    <property type="protein sequence ID" value="MBB6056313.1"/>
    <property type="molecule type" value="Genomic_DNA"/>
</dbReference>
<evidence type="ECO:0000259" key="8">
    <source>
        <dbReference type="Pfam" id="PF01494"/>
    </source>
</evidence>
<gene>
    <name evidence="9" type="ORF">HNR75_002245</name>
</gene>
<dbReference type="SUPFAM" id="SSF51905">
    <property type="entry name" value="FAD/NAD(P)-binding domain"/>
    <property type="match status" value="1"/>
</dbReference>
<dbReference type="NCBIfam" id="NF004356">
    <property type="entry name" value="PRK05732.1"/>
    <property type="match status" value="1"/>
</dbReference>
<dbReference type="InterPro" id="IPR051205">
    <property type="entry name" value="UbiH/COQ6_monooxygenase"/>
</dbReference>
<name>A0A841GRK9_9GAMM</name>
<accession>A0A841GRK9</accession>
<dbReference type="PANTHER" id="PTHR43876:SF8">
    <property type="entry name" value="2-OCTAPRENYL-6-METHOXYPHENOL HYDROXYLASE"/>
    <property type="match status" value="1"/>
</dbReference>
<evidence type="ECO:0000256" key="7">
    <source>
        <dbReference type="ARBA" id="ARBA00023033"/>
    </source>
</evidence>
<proteinExistence type="inferred from homology"/>
<dbReference type="NCBIfam" id="TIGR01988">
    <property type="entry name" value="Ubi-OHases"/>
    <property type="match status" value="1"/>
</dbReference>
<organism evidence="9 10">
    <name type="scientific">Tolumonas osonensis</name>
    <dbReference type="NCBI Taxonomy" id="675874"/>
    <lineage>
        <taxon>Bacteria</taxon>
        <taxon>Pseudomonadati</taxon>
        <taxon>Pseudomonadota</taxon>
        <taxon>Gammaproteobacteria</taxon>
        <taxon>Aeromonadales</taxon>
        <taxon>Aeromonadaceae</taxon>
        <taxon>Tolumonas</taxon>
    </lineage>
</organism>
<comment type="similarity">
    <text evidence="3">Belongs to the UbiH/COQ6 family.</text>
</comment>
<dbReference type="PANTHER" id="PTHR43876">
    <property type="entry name" value="UBIQUINONE BIOSYNTHESIS MONOOXYGENASE COQ6, MITOCHONDRIAL"/>
    <property type="match status" value="1"/>
</dbReference>
<dbReference type="InterPro" id="IPR036188">
    <property type="entry name" value="FAD/NAD-bd_sf"/>
</dbReference>
<dbReference type="InterPro" id="IPR011295">
    <property type="entry name" value="UbiH"/>
</dbReference>
<keyword evidence="4" id="KW-0285">Flavoprotein</keyword>
<dbReference type="Pfam" id="PF01494">
    <property type="entry name" value="FAD_binding_3"/>
    <property type="match status" value="1"/>
</dbReference>
<evidence type="ECO:0000256" key="1">
    <source>
        <dbReference type="ARBA" id="ARBA00001974"/>
    </source>
</evidence>
<dbReference type="RefSeq" id="WP_188027035.1">
    <property type="nucleotide sequence ID" value="NZ_JACHGR010000007.1"/>
</dbReference>
<dbReference type="UniPathway" id="UPA00232"/>
<dbReference type="Proteomes" id="UP000585721">
    <property type="component" value="Unassembled WGS sequence"/>
</dbReference>
<evidence type="ECO:0000256" key="3">
    <source>
        <dbReference type="ARBA" id="ARBA00005349"/>
    </source>
</evidence>
<keyword evidence="6 9" id="KW-0560">Oxidoreductase</keyword>
<dbReference type="PRINTS" id="PR00420">
    <property type="entry name" value="RNGMNOXGNASE"/>
</dbReference>
<evidence type="ECO:0000256" key="6">
    <source>
        <dbReference type="ARBA" id="ARBA00023002"/>
    </source>
</evidence>
<dbReference type="Gene3D" id="3.50.50.60">
    <property type="entry name" value="FAD/NAD(P)-binding domain"/>
    <property type="match status" value="2"/>
</dbReference>
<dbReference type="InterPro" id="IPR010971">
    <property type="entry name" value="UbiH/COQ6"/>
</dbReference>
<evidence type="ECO:0000313" key="9">
    <source>
        <dbReference type="EMBL" id="MBB6056313.1"/>
    </source>
</evidence>
<dbReference type="InterPro" id="IPR002938">
    <property type="entry name" value="FAD-bd"/>
</dbReference>
<evidence type="ECO:0000256" key="4">
    <source>
        <dbReference type="ARBA" id="ARBA00022630"/>
    </source>
</evidence>
<comment type="cofactor">
    <cofactor evidence="1">
        <name>FAD</name>
        <dbReference type="ChEBI" id="CHEBI:57692"/>
    </cofactor>
</comment>
<dbReference type="EC" id="1.14.13.-" evidence="9"/>
<feature type="domain" description="FAD-binding" evidence="8">
    <location>
        <begin position="7"/>
        <end position="347"/>
    </location>
</feature>
<sequence>MTIQMAEYDVVIAGGGMTGATLAIALAQLKPGGIPYRIALLEAKQPQIQAHPGFDGRAIALSAGSVSALQQLGLWPDWQPVAHAIRHIHVSEKGHAGRVTLDAGEFELPALGYVLGLSVAGQHLYQRLKRFSNITHYCPASLVSFVQKPDAVMLNLSSGEQISARLLVGAEGAQSVIQQQLNLPIRQHDFAQNAVITTLEVDQPVQYRAWERFTGEGPLALLPLGERTYSVVWCRSPDLAAETMQLSASAFIRQLQQTFGFRAGCFLNTGERAMYPLSLRYLAQATHHRTVLLGNAAHQLHPVAGQGFNLAMRDIMVLQQVLQETADPGEYSVLLNYRQQREADQQRTIWLTSSLASLFSEPAFPLVITRQLGLMLMNHIPCLKEGLVQQALGHRL</sequence>
<dbReference type="NCBIfam" id="TIGR01984">
    <property type="entry name" value="UbiH"/>
    <property type="match status" value="1"/>
</dbReference>
<dbReference type="GO" id="GO:0008681">
    <property type="term" value="F:2-octaprenyl-6-methoxyphenol hydroxylase activity"/>
    <property type="evidence" value="ECO:0007669"/>
    <property type="project" value="InterPro"/>
</dbReference>
<dbReference type="GO" id="GO:0006744">
    <property type="term" value="P:ubiquinone biosynthetic process"/>
    <property type="evidence" value="ECO:0007669"/>
    <property type="project" value="UniProtKB-UniPathway"/>
</dbReference>
<evidence type="ECO:0000256" key="2">
    <source>
        <dbReference type="ARBA" id="ARBA00004749"/>
    </source>
</evidence>
<comment type="pathway">
    <text evidence="2">Cofactor biosynthesis; ubiquinone biosynthesis.</text>
</comment>
<reference evidence="9 10" key="1">
    <citation type="submission" date="2020-08" db="EMBL/GenBank/DDBJ databases">
        <title>Genomic Encyclopedia of Type Strains, Phase IV (KMG-IV): sequencing the most valuable type-strain genomes for metagenomic binning, comparative biology and taxonomic classification.</title>
        <authorList>
            <person name="Goeker M."/>
        </authorList>
    </citation>
    <scope>NUCLEOTIDE SEQUENCE [LARGE SCALE GENOMIC DNA]</scope>
    <source>
        <strain evidence="9 10">DSM 22975</strain>
    </source>
</reference>
<evidence type="ECO:0000256" key="5">
    <source>
        <dbReference type="ARBA" id="ARBA00022827"/>
    </source>
</evidence>
<keyword evidence="7" id="KW-0503">Monooxygenase</keyword>
<comment type="caution">
    <text evidence="9">The sequence shown here is derived from an EMBL/GenBank/DDBJ whole genome shotgun (WGS) entry which is preliminary data.</text>
</comment>
<dbReference type="AlphaFoldDB" id="A0A841GRK9"/>
<keyword evidence="10" id="KW-1185">Reference proteome</keyword>
<protein>
    <submittedName>
        <fullName evidence="9">2-octaprenyl-6-methoxyphenol hydroxylase</fullName>
        <ecNumber evidence="9">1.14.13.-</ecNumber>
    </submittedName>
</protein>
<keyword evidence="5" id="KW-0274">FAD</keyword>